<dbReference type="EMBL" id="JAQIFT010000006">
    <property type="protein sequence ID" value="MDA3730021.1"/>
    <property type="molecule type" value="Genomic_DNA"/>
</dbReference>
<sequence>MRKAIAVLIMLGVCSIYFLAMESQDVADVVDTVAIQEELKADMNERIERIIEQIEAEYPATPKLLIEVSNEIMEVQYSEAWEPDNELEKQTLLALRLLCSNRLLELNTYNKQIENLRTELIKNHTEGVYLNNSKIESINFLTPDDAFVEVIYDTTKGTQKREYTLVKEEGLWKIYSWKDLGPVSEDQVVEE</sequence>
<dbReference type="AlphaFoldDB" id="A0AA42IYV2"/>
<protein>
    <submittedName>
        <fullName evidence="1">Uncharacterized protein</fullName>
    </submittedName>
</protein>
<dbReference type="Proteomes" id="UP001169242">
    <property type="component" value="Unassembled WGS sequence"/>
</dbReference>
<accession>A0AA42IYV2</accession>
<organism evidence="1 2">
    <name type="scientific">Holtiella tumoricola</name>
    <dbReference type="NCBI Taxonomy" id="3018743"/>
    <lineage>
        <taxon>Bacteria</taxon>
        <taxon>Bacillati</taxon>
        <taxon>Bacillota</taxon>
        <taxon>Clostridia</taxon>
        <taxon>Lachnospirales</taxon>
        <taxon>Cellulosilyticaceae</taxon>
        <taxon>Holtiella</taxon>
    </lineage>
</organism>
<evidence type="ECO:0000313" key="1">
    <source>
        <dbReference type="EMBL" id="MDA3730021.1"/>
    </source>
</evidence>
<proteinExistence type="predicted"/>
<gene>
    <name evidence="1" type="ORF">PBV87_00640</name>
</gene>
<reference evidence="1" key="1">
    <citation type="journal article" date="2023" name="Int. J. Syst. Evol. Microbiol.">
        <title>&lt;i&gt;Holtiella tumoricola&lt;/i&gt; gen. nov. sp. nov., isolated from a human clinical sample.</title>
        <authorList>
            <person name="Allen-Vercoe E."/>
            <person name="Daigneault M.C."/>
            <person name="Vancuren S.J."/>
            <person name="Cochrane K."/>
            <person name="O'Neal L.L."/>
            <person name="Sankaranarayanan K."/>
            <person name="Lawson P.A."/>
        </authorList>
    </citation>
    <scope>NUCLEOTIDE SEQUENCE</scope>
    <source>
        <strain evidence="1">CC70A</strain>
    </source>
</reference>
<evidence type="ECO:0000313" key="2">
    <source>
        <dbReference type="Proteomes" id="UP001169242"/>
    </source>
</evidence>
<name>A0AA42IYV2_9FIRM</name>
<keyword evidence="2" id="KW-1185">Reference proteome</keyword>
<dbReference type="RefSeq" id="WP_271010766.1">
    <property type="nucleotide sequence ID" value="NZ_JAQIFT010000006.1"/>
</dbReference>
<comment type="caution">
    <text evidence="1">The sequence shown here is derived from an EMBL/GenBank/DDBJ whole genome shotgun (WGS) entry which is preliminary data.</text>
</comment>